<evidence type="ECO:0000256" key="7">
    <source>
        <dbReference type="ARBA" id="ARBA00023136"/>
    </source>
</evidence>
<evidence type="ECO:0000256" key="4">
    <source>
        <dbReference type="ARBA" id="ARBA00022475"/>
    </source>
</evidence>
<dbReference type="NCBIfam" id="TIGR01727">
    <property type="entry name" value="oligo_HPY"/>
    <property type="match status" value="1"/>
</dbReference>
<evidence type="ECO:0000313" key="10">
    <source>
        <dbReference type="Proteomes" id="UP001597327"/>
    </source>
</evidence>
<comment type="subcellular location">
    <subcellularLocation>
        <location evidence="1">Cell inner membrane</location>
        <topology evidence="1">Peripheral membrane protein</topology>
    </subcellularLocation>
</comment>
<dbReference type="PROSITE" id="PS50893">
    <property type="entry name" value="ABC_TRANSPORTER_2"/>
    <property type="match status" value="1"/>
</dbReference>
<evidence type="ECO:0000256" key="1">
    <source>
        <dbReference type="ARBA" id="ARBA00004417"/>
    </source>
</evidence>
<evidence type="ECO:0000256" key="2">
    <source>
        <dbReference type="ARBA" id="ARBA00005417"/>
    </source>
</evidence>
<dbReference type="InterPro" id="IPR003439">
    <property type="entry name" value="ABC_transporter-like_ATP-bd"/>
</dbReference>
<organism evidence="9 10">
    <name type="scientific">Roseibium aestuarii</name>
    <dbReference type="NCBI Taxonomy" id="2600299"/>
    <lineage>
        <taxon>Bacteria</taxon>
        <taxon>Pseudomonadati</taxon>
        <taxon>Pseudomonadota</taxon>
        <taxon>Alphaproteobacteria</taxon>
        <taxon>Hyphomicrobiales</taxon>
        <taxon>Stappiaceae</taxon>
        <taxon>Roseibium</taxon>
    </lineage>
</organism>
<evidence type="ECO:0000259" key="8">
    <source>
        <dbReference type="PROSITE" id="PS50893"/>
    </source>
</evidence>
<dbReference type="Gene3D" id="3.40.50.300">
    <property type="entry name" value="P-loop containing nucleotide triphosphate hydrolases"/>
    <property type="match status" value="1"/>
</dbReference>
<dbReference type="Proteomes" id="UP001597327">
    <property type="component" value="Unassembled WGS sequence"/>
</dbReference>
<evidence type="ECO:0000313" key="9">
    <source>
        <dbReference type="EMBL" id="MFD1694366.1"/>
    </source>
</evidence>
<dbReference type="EMBL" id="JBHUFA010000001">
    <property type="protein sequence ID" value="MFD1694366.1"/>
    <property type="molecule type" value="Genomic_DNA"/>
</dbReference>
<keyword evidence="5" id="KW-0547">Nucleotide-binding</keyword>
<accession>A0ABW4JSZ3</accession>
<protein>
    <submittedName>
        <fullName evidence="9">ABC transporter ATP-binding protein</fullName>
    </submittedName>
</protein>
<name>A0ABW4JSZ3_9HYPH</name>
<dbReference type="SUPFAM" id="SSF52540">
    <property type="entry name" value="P-loop containing nucleoside triphosphate hydrolases"/>
    <property type="match status" value="1"/>
</dbReference>
<dbReference type="RefSeq" id="WP_149891773.1">
    <property type="nucleotide sequence ID" value="NZ_JBHUFA010000001.1"/>
</dbReference>
<dbReference type="SMART" id="SM00382">
    <property type="entry name" value="AAA"/>
    <property type="match status" value="1"/>
</dbReference>
<dbReference type="CDD" id="cd03257">
    <property type="entry name" value="ABC_NikE_OppD_transporters"/>
    <property type="match status" value="1"/>
</dbReference>
<dbReference type="PANTHER" id="PTHR43297:SF2">
    <property type="entry name" value="DIPEPTIDE TRANSPORT ATP-BINDING PROTEIN DPPD"/>
    <property type="match status" value="1"/>
</dbReference>
<dbReference type="InterPro" id="IPR050388">
    <property type="entry name" value="ABC_Ni/Peptide_Import"/>
</dbReference>
<keyword evidence="6 9" id="KW-0067">ATP-binding</keyword>
<gene>
    <name evidence="9" type="ORF">ACFSC7_02480</name>
</gene>
<keyword evidence="4" id="KW-1003">Cell membrane</keyword>
<dbReference type="InterPro" id="IPR013563">
    <property type="entry name" value="Oligopep_ABC_C"/>
</dbReference>
<evidence type="ECO:0000256" key="6">
    <source>
        <dbReference type="ARBA" id="ARBA00022840"/>
    </source>
</evidence>
<reference evidence="10" key="1">
    <citation type="journal article" date="2019" name="Int. J. Syst. Evol. Microbiol.">
        <title>The Global Catalogue of Microorganisms (GCM) 10K type strain sequencing project: providing services to taxonomists for standard genome sequencing and annotation.</title>
        <authorList>
            <consortium name="The Broad Institute Genomics Platform"/>
            <consortium name="The Broad Institute Genome Sequencing Center for Infectious Disease"/>
            <person name="Wu L."/>
            <person name="Ma J."/>
        </authorList>
    </citation>
    <scope>NUCLEOTIDE SEQUENCE [LARGE SCALE GENOMIC DNA]</scope>
    <source>
        <strain evidence="10">JCM 3369</strain>
    </source>
</reference>
<dbReference type="PROSITE" id="PS00211">
    <property type="entry name" value="ABC_TRANSPORTER_1"/>
    <property type="match status" value="1"/>
</dbReference>
<feature type="domain" description="ABC transporter" evidence="8">
    <location>
        <begin position="6"/>
        <end position="256"/>
    </location>
</feature>
<sequence>MTETVLSIDNLQTHFFTRGGVVKAVNGVSLSVNRGEILGLVGESGSGKSITGFSILGLVDEPGRIVGGSIRLLDRELVGLPDPELRRLRGGRMAMIFQDPMMTLNPVLRIETQMIEAIQAHEKVSRKEAWTRARDGLAQVGIPSPEERLKCYPHELSGGMRQRVAIAIAFLNRPDFIVADEPTTALDVTIQSQILAEAQKLCRDSGTAMIWITHDLSVVAGLADTIAVMYAGRVVETGAAAEVVAAPRHPYTSGLIRSVPGEHMTGKRLFQIPGMTPSLLRLGAECPFSERCFARTPVCAQVPDLVPDLVPGHGATEEAAIGDNRHPRAVRCHHPLSAAEPLPTGPLSAELPS</sequence>
<proteinExistence type="inferred from homology"/>
<keyword evidence="10" id="KW-1185">Reference proteome</keyword>
<dbReference type="GO" id="GO:0005524">
    <property type="term" value="F:ATP binding"/>
    <property type="evidence" value="ECO:0007669"/>
    <property type="project" value="UniProtKB-KW"/>
</dbReference>
<comment type="similarity">
    <text evidence="2">Belongs to the ABC transporter superfamily.</text>
</comment>
<dbReference type="InterPro" id="IPR003593">
    <property type="entry name" value="AAA+_ATPase"/>
</dbReference>
<dbReference type="InterPro" id="IPR017871">
    <property type="entry name" value="ABC_transporter-like_CS"/>
</dbReference>
<evidence type="ECO:0000256" key="5">
    <source>
        <dbReference type="ARBA" id="ARBA00022741"/>
    </source>
</evidence>
<keyword evidence="7" id="KW-0472">Membrane</keyword>
<dbReference type="Pfam" id="PF00005">
    <property type="entry name" value="ABC_tran"/>
    <property type="match status" value="1"/>
</dbReference>
<comment type="caution">
    <text evidence="9">The sequence shown here is derived from an EMBL/GenBank/DDBJ whole genome shotgun (WGS) entry which is preliminary data.</text>
</comment>
<dbReference type="PANTHER" id="PTHR43297">
    <property type="entry name" value="OLIGOPEPTIDE TRANSPORT ATP-BINDING PROTEIN APPD"/>
    <property type="match status" value="1"/>
</dbReference>
<evidence type="ECO:0000256" key="3">
    <source>
        <dbReference type="ARBA" id="ARBA00022448"/>
    </source>
</evidence>
<dbReference type="Pfam" id="PF08352">
    <property type="entry name" value="oligo_HPY"/>
    <property type="match status" value="1"/>
</dbReference>
<dbReference type="InterPro" id="IPR027417">
    <property type="entry name" value="P-loop_NTPase"/>
</dbReference>
<keyword evidence="3" id="KW-0813">Transport</keyword>